<evidence type="ECO:0000313" key="2">
    <source>
        <dbReference type="Proteomes" id="UP000031843"/>
    </source>
</evidence>
<dbReference type="Proteomes" id="UP000031843">
    <property type="component" value="Chromosome main"/>
</dbReference>
<proteinExistence type="predicted"/>
<dbReference type="AntiFam" id="ANF00120">
    <property type="entry name" value="Shadow ORF (opposite pinE)"/>
</dbReference>
<organism evidence="1 2">
    <name type="scientific">Cupriavidus basilensis</name>
    <dbReference type="NCBI Taxonomy" id="68895"/>
    <lineage>
        <taxon>Bacteria</taxon>
        <taxon>Pseudomonadati</taxon>
        <taxon>Pseudomonadota</taxon>
        <taxon>Betaproteobacteria</taxon>
        <taxon>Burkholderiales</taxon>
        <taxon>Burkholderiaceae</taxon>
        <taxon>Cupriavidus</taxon>
    </lineage>
</organism>
<gene>
    <name evidence="1" type="ORF">RR42_m0007</name>
</gene>
<name>A0A0C4XYD3_9BURK</name>
<accession>A0A0C4XYD3</accession>
<dbReference type="KEGG" id="cbw:RR42_m0007"/>
<evidence type="ECO:0000313" key="1">
    <source>
        <dbReference type="EMBL" id="AJG17422.1"/>
    </source>
</evidence>
<sequence>MSGIQLGLPASRSSSRTCCDQARLRAFSNQIALELGQRSEDMKHQLSGRTCRLDLFGDALKADPIFFQLCNDTHQIR</sequence>
<dbReference type="EMBL" id="CP010536">
    <property type="protein sequence ID" value="AJG17422.1"/>
    <property type="molecule type" value="Genomic_DNA"/>
</dbReference>
<dbReference type="STRING" id="68895.RR42_m0007"/>
<keyword evidence="2" id="KW-1185">Reference proteome</keyword>
<protein>
    <submittedName>
        <fullName evidence="1">Uncharacterized protein</fullName>
    </submittedName>
</protein>
<dbReference type="AlphaFoldDB" id="A0A0C4XYD3"/>
<reference evidence="1 2" key="1">
    <citation type="journal article" date="2015" name="Genome Announc.">
        <title>Complete Genome Sequence of Cupriavidus basilensis 4G11, Isolated from the Oak Ridge Field Research Center Site.</title>
        <authorList>
            <person name="Ray J."/>
            <person name="Waters R.J."/>
            <person name="Skerker J.M."/>
            <person name="Kuehl J.V."/>
            <person name="Price M.N."/>
            <person name="Huang J."/>
            <person name="Chakraborty R."/>
            <person name="Arkin A.P."/>
            <person name="Deutschbauer A."/>
        </authorList>
    </citation>
    <scope>NUCLEOTIDE SEQUENCE [LARGE SCALE GENOMIC DNA]</scope>
    <source>
        <strain evidence="1">4G11</strain>
    </source>
</reference>